<gene>
    <name evidence="1" type="ORF">PABY_12610</name>
</gene>
<organism evidence="1 2">
    <name type="scientific">Pyrodictium abyssi</name>
    <dbReference type="NCBI Taxonomy" id="54256"/>
    <lineage>
        <taxon>Archaea</taxon>
        <taxon>Thermoproteota</taxon>
        <taxon>Thermoprotei</taxon>
        <taxon>Desulfurococcales</taxon>
        <taxon>Pyrodictiaceae</taxon>
        <taxon>Pyrodictium</taxon>
    </lineage>
</organism>
<dbReference type="Proteomes" id="UP001341135">
    <property type="component" value="Chromosome"/>
</dbReference>
<name>A0ABM8IVV1_9CREN</name>
<proteinExistence type="predicted"/>
<sequence>MQGMGKWAEEALKRLREMGLDPYRAWLCAEYGMCPEDVDHAEVDRLVFMLVADLEAEGRNPVAEWEKRHMEERAGKRPAVATA</sequence>
<dbReference type="EMBL" id="AP028907">
    <property type="protein sequence ID" value="BES81694.1"/>
    <property type="molecule type" value="Genomic_DNA"/>
</dbReference>
<evidence type="ECO:0000313" key="2">
    <source>
        <dbReference type="Proteomes" id="UP001341135"/>
    </source>
</evidence>
<protein>
    <submittedName>
        <fullName evidence="1">Uncharacterized protein</fullName>
    </submittedName>
</protein>
<accession>A0ABM8IVV1</accession>
<evidence type="ECO:0000313" key="1">
    <source>
        <dbReference type="EMBL" id="BES81694.1"/>
    </source>
</evidence>
<keyword evidence="2" id="KW-1185">Reference proteome</keyword>
<reference evidence="1 2" key="1">
    <citation type="submission" date="2023-09" db="EMBL/GenBank/DDBJ databases">
        <title>Pyrofollis japonicus gen. nov. sp. nov., a novel member of the family Pyrodictiaceae isolated from the Iheya North hydrothermal field.</title>
        <authorList>
            <person name="Miyazaki U."/>
            <person name="Sanari M."/>
            <person name="Tame A."/>
            <person name="Kitajima M."/>
            <person name="Okamoto A."/>
            <person name="Sawayama S."/>
            <person name="Miyazaki J."/>
            <person name="Takai K."/>
            <person name="Nakagawa S."/>
        </authorList>
    </citation>
    <scope>NUCLEOTIDE SEQUENCE [LARGE SCALE GENOMIC DNA]</scope>
    <source>
        <strain evidence="1 2">AV2</strain>
    </source>
</reference>